<dbReference type="PROSITE" id="PS51044">
    <property type="entry name" value="ZF_SP_RING"/>
    <property type="match status" value="1"/>
</dbReference>
<protein>
    <recommendedName>
        <fullName evidence="6">SP-RING-type domain-containing protein</fullName>
    </recommendedName>
</protein>
<keyword evidence="1" id="KW-0479">Metal-binding</keyword>
<feature type="compositionally biased region" description="Acidic residues" evidence="5">
    <location>
        <begin position="1222"/>
        <end position="1231"/>
    </location>
</feature>
<dbReference type="Pfam" id="PF02891">
    <property type="entry name" value="zf-MIZ"/>
    <property type="match status" value="1"/>
</dbReference>
<name>A0ABP0G6Y5_CLALP</name>
<accession>A0ABP0G6Y5</accession>
<dbReference type="Pfam" id="PF18028">
    <property type="entry name" value="Zmiz1_N"/>
    <property type="match status" value="1"/>
</dbReference>
<dbReference type="Gene3D" id="3.30.40.10">
    <property type="entry name" value="Zinc/RING finger domain, C3HC4 (zinc finger)"/>
    <property type="match status" value="1"/>
</dbReference>
<evidence type="ECO:0000256" key="2">
    <source>
        <dbReference type="ARBA" id="ARBA00022771"/>
    </source>
</evidence>
<keyword evidence="3" id="KW-0862">Zinc</keyword>
<keyword evidence="8" id="KW-1185">Reference proteome</keyword>
<evidence type="ECO:0000313" key="8">
    <source>
        <dbReference type="Proteomes" id="UP001642483"/>
    </source>
</evidence>
<proteinExistence type="predicted"/>
<feature type="region of interest" description="Disordered" evidence="5">
    <location>
        <begin position="1068"/>
        <end position="1132"/>
    </location>
</feature>
<feature type="region of interest" description="Disordered" evidence="5">
    <location>
        <begin position="1204"/>
        <end position="1231"/>
    </location>
</feature>
<feature type="region of interest" description="Disordered" evidence="5">
    <location>
        <begin position="1"/>
        <end position="31"/>
    </location>
</feature>
<feature type="domain" description="SP-RING-type" evidence="6">
    <location>
        <begin position="763"/>
        <end position="844"/>
    </location>
</feature>
<feature type="compositionally biased region" description="Polar residues" evidence="5">
    <location>
        <begin position="1"/>
        <end position="11"/>
    </location>
</feature>
<gene>
    <name evidence="7" type="ORF">CVLEPA_LOCUS18561</name>
</gene>
<comment type="caution">
    <text evidence="7">The sequence shown here is derived from an EMBL/GenBank/DDBJ whole genome shotgun (WGS) entry which is preliminary data.</text>
</comment>
<feature type="region of interest" description="Disordered" evidence="5">
    <location>
        <begin position="882"/>
        <end position="908"/>
    </location>
</feature>
<feature type="region of interest" description="Disordered" evidence="5">
    <location>
        <begin position="164"/>
        <end position="188"/>
    </location>
</feature>
<feature type="compositionally biased region" description="Pro residues" evidence="5">
    <location>
        <begin position="531"/>
        <end position="542"/>
    </location>
</feature>
<dbReference type="Proteomes" id="UP001642483">
    <property type="component" value="Unassembled WGS sequence"/>
</dbReference>
<feature type="compositionally biased region" description="Low complexity" evidence="5">
    <location>
        <begin position="952"/>
        <end position="965"/>
    </location>
</feature>
<feature type="compositionally biased region" description="Polar residues" evidence="5">
    <location>
        <begin position="502"/>
        <end position="513"/>
    </location>
</feature>
<feature type="compositionally biased region" description="Polar residues" evidence="5">
    <location>
        <begin position="433"/>
        <end position="464"/>
    </location>
</feature>
<feature type="compositionally biased region" description="Low complexity" evidence="5">
    <location>
        <begin position="16"/>
        <end position="30"/>
    </location>
</feature>
<dbReference type="EMBL" id="CAWYQH010000102">
    <property type="protein sequence ID" value="CAK8686628.1"/>
    <property type="molecule type" value="Genomic_DNA"/>
</dbReference>
<organism evidence="7 8">
    <name type="scientific">Clavelina lepadiformis</name>
    <name type="common">Light-bulb sea squirt</name>
    <name type="synonym">Ascidia lepadiformis</name>
    <dbReference type="NCBI Taxonomy" id="159417"/>
    <lineage>
        <taxon>Eukaryota</taxon>
        <taxon>Metazoa</taxon>
        <taxon>Chordata</taxon>
        <taxon>Tunicata</taxon>
        <taxon>Ascidiacea</taxon>
        <taxon>Aplousobranchia</taxon>
        <taxon>Clavelinidae</taxon>
        <taxon>Clavelina</taxon>
    </lineage>
</organism>
<dbReference type="CDD" id="cd16791">
    <property type="entry name" value="SP-RING_ZMIZ"/>
    <property type="match status" value="1"/>
</dbReference>
<dbReference type="InterPro" id="IPR057847">
    <property type="entry name" value="ZMIZ1/ZMIZ2_GBD-like"/>
</dbReference>
<dbReference type="InterPro" id="IPR013083">
    <property type="entry name" value="Znf_RING/FYVE/PHD"/>
</dbReference>
<evidence type="ECO:0000256" key="3">
    <source>
        <dbReference type="ARBA" id="ARBA00022833"/>
    </source>
</evidence>
<dbReference type="PANTHER" id="PTHR10782">
    <property type="entry name" value="ZINC FINGER MIZ DOMAIN-CONTAINING PROTEIN"/>
    <property type="match status" value="1"/>
</dbReference>
<sequence>MNSAAVSQTMRPMTLGPMPGSVPPGSMSSPINQDLHNKQTIDRLQCLQRHLKNPTTFERTTYELIEWCSDARAFQPQFHSCLMNCLKVVNDVVGNPGFDLDLCWRLLSLCYEQRDKLPSAAVGALGSWCNRVQKLMNMASQNLSGTSPAGGHMMNHKMGGYPQPHMSQRTHDHPGWNQSAQQGGPHMPNQHPSLSVITTATVWGVSTTQTPPVPVHSQSSSAYPRPHPVPSNMQSNFNNNYGAPHPKPNSCDSYHNSSVFPPGHRGMGPVRMGHQGPHINPDQSHHPQPAAAAAAAAVAAAAAAATATATATATFLKEHQDQNQMNSYEQMPSNAMPHNHMTDHMMHPGIPPSQHHMPPNSNRNGMHPMVPQANRVRGQMPHNFGRAQSAPTTFQMGPSPRPLTHNGPPMYNSGDPMYNKACRPQQPHGQPPFNGSPNLPSTHFNKTADSPNHMNLHRQASGTPTAPGYSPRLPGSGPSPIHPNLPQHQFYPQTGRPPHPEQMNSFPTSQSARPQFPPHYPEATRFSNCQPPIPGNPTPPLTPGSAHNVPPYPSSIPSVGMNDGKNGATCEPFFPPYQPGFGSAQSPSQPPGTDEMRLTFPVRDGIVLGPFRLEHNLAVSTHAFHLRENVFRTLSERPDLDLQFKCYHHDDVMKHTNWPHSVKVSVNANSLSIPRGMDRTSHKPLYLKKVCQHGRNSIEITVSACCCSHFFVLQLVHRPGIRFVREGLMYKRKLPEINCKTKISRHFASGAIASNNALIINGSSNEQCPTSVRVSLRCPITYRRIQIPARGQDCKHIQCFDLESYLQMNSDNATWRCPICHKNALLEVLQIDEFIQNILKSLQDRDCHQVCIDANCNWTPLPMTSQHEPLSRNSYGPIDHREHNGVIKGDGFNPGNIKQEPTANHTGFGFKQEPLISALSIKQEPHKHRADFPIKPDPDGPPSKRARGNATSPGSSFPAPSPGNSMGYNKMTPDNSSGFPLSYDVTRCPGGNMTTSVSAAHPGNGFLKGGPAMPFSQDMGGGVAMNDLVPIEKRLNPAMSVGANVPGANNPMPGAGNPNIMMSSNSPGRRCMGNPKTPQGPGTPMRPPSSNVLTPQSIGISNNCSTPSSGGHISAPSSNNPTSTHGSLTNPATPVVTLPHSCDTLDPDGGLSALDSLLNGDDANCGGDLDASTLTFDTAGGMKTDNLEIPDNDLMDMFPLNEITSPVTSGANPTTMSSSNTNDDDILSLFD</sequence>
<dbReference type="InterPro" id="IPR040797">
    <property type="entry name" value="ZMIZ1_N"/>
</dbReference>
<feature type="compositionally biased region" description="Polar residues" evidence="5">
    <location>
        <begin position="1088"/>
        <end position="1132"/>
    </location>
</feature>
<dbReference type="InterPro" id="IPR004181">
    <property type="entry name" value="Znf_MIZ"/>
</dbReference>
<reference evidence="7 8" key="1">
    <citation type="submission" date="2024-02" db="EMBL/GenBank/DDBJ databases">
        <authorList>
            <person name="Daric V."/>
            <person name="Darras S."/>
        </authorList>
    </citation>
    <scope>NUCLEOTIDE SEQUENCE [LARGE SCALE GENOMIC DNA]</scope>
</reference>
<keyword evidence="2 4" id="KW-0863">Zinc-finger</keyword>
<feature type="compositionally biased region" description="Polar residues" evidence="5">
    <location>
        <begin position="1204"/>
        <end position="1221"/>
    </location>
</feature>
<dbReference type="Pfam" id="PF25527">
    <property type="entry name" value="GBD-like_ZMIZ1_ZMIZ2"/>
    <property type="match status" value="1"/>
</dbReference>
<evidence type="ECO:0000313" key="7">
    <source>
        <dbReference type="EMBL" id="CAK8686628.1"/>
    </source>
</evidence>
<evidence type="ECO:0000256" key="1">
    <source>
        <dbReference type="ARBA" id="ARBA00022723"/>
    </source>
</evidence>
<evidence type="ECO:0000259" key="6">
    <source>
        <dbReference type="PROSITE" id="PS51044"/>
    </source>
</evidence>
<evidence type="ECO:0000256" key="4">
    <source>
        <dbReference type="PROSITE-ProRule" id="PRU00452"/>
    </source>
</evidence>
<evidence type="ECO:0000256" key="5">
    <source>
        <dbReference type="SAM" id="MobiDB-lite"/>
    </source>
</evidence>
<dbReference type="PANTHER" id="PTHR10782:SF4">
    <property type="entry name" value="TONALLI, ISOFORM E"/>
    <property type="match status" value="1"/>
</dbReference>
<feature type="region of interest" description="Disordered" evidence="5">
    <location>
        <begin position="387"/>
        <end position="548"/>
    </location>
</feature>
<feature type="region of interest" description="Disordered" evidence="5">
    <location>
        <begin position="923"/>
        <end position="973"/>
    </location>
</feature>